<organism evidence="2 3">
    <name type="scientific">Glossina pallidipes</name>
    <name type="common">Tsetse fly</name>
    <dbReference type="NCBI Taxonomy" id="7398"/>
    <lineage>
        <taxon>Eukaryota</taxon>
        <taxon>Metazoa</taxon>
        <taxon>Ecdysozoa</taxon>
        <taxon>Arthropoda</taxon>
        <taxon>Hexapoda</taxon>
        <taxon>Insecta</taxon>
        <taxon>Pterygota</taxon>
        <taxon>Neoptera</taxon>
        <taxon>Endopterygota</taxon>
        <taxon>Diptera</taxon>
        <taxon>Brachycera</taxon>
        <taxon>Muscomorpha</taxon>
        <taxon>Hippoboscoidea</taxon>
        <taxon>Glossinidae</taxon>
        <taxon>Glossina</taxon>
    </lineage>
</organism>
<protein>
    <submittedName>
        <fullName evidence="2">Uncharacterized protein</fullName>
    </submittedName>
</protein>
<proteinExistence type="predicted"/>
<accession>A0A1B0AHI8</accession>
<evidence type="ECO:0000256" key="1">
    <source>
        <dbReference type="SAM" id="MobiDB-lite"/>
    </source>
</evidence>
<dbReference type="AlphaFoldDB" id="A0A1B0AHI8"/>
<dbReference type="EnsemblMetazoa" id="GPAI045934-RA">
    <property type="protein sequence ID" value="GPAI045934-PA"/>
    <property type="gene ID" value="GPAI045934"/>
</dbReference>
<reference evidence="3" key="1">
    <citation type="submission" date="2014-03" db="EMBL/GenBank/DDBJ databases">
        <authorList>
            <person name="Aksoy S."/>
            <person name="Warren W."/>
            <person name="Wilson R.K."/>
        </authorList>
    </citation>
    <scope>NUCLEOTIDE SEQUENCE [LARGE SCALE GENOMIC DNA]</scope>
    <source>
        <strain evidence="3">IAEA</strain>
    </source>
</reference>
<sequence length="212" mass="24152">MQELKQQHHIIKAITTTTTTTNPLAIAGALSITSSMHMGKVYNHIILLDSNGLPLGERTLQHFMMADGIKNNGILPLETNRTNMIFLFVNALAFKYFTKNFSNSFQKRQSENYFEEYLNLCLKLIDSDTFIWAWESPAQPTGMLCVYHETAAIILQATKGSTNKRKPSFESYKQKIARIKDGQTDEQKPVSEQAEPTIKPSQQQQRTSLQYE</sequence>
<evidence type="ECO:0000313" key="3">
    <source>
        <dbReference type="Proteomes" id="UP000092445"/>
    </source>
</evidence>
<reference evidence="2" key="2">
    <citation type="submission" date="2020-05" db="UniProtKB">
        <authorList>
            <consortium name="EnsemblMetazoa"/>
        </authorList>
    </citation>
    <scope>IDENTIFICATION</scope>
    <source>
        <strain evidence="2">IAEA</strain>
    </source>
</reference>
<name>A0A1B0AHI8_GLOPL</name>
<feature type="compositionally biased region" description="Polar residues" evidence="1">
    <location>
        <begin position="199"/>
        <end position="212"/>
    </location>
</feature>
<dbReference type="VEuPathDB" id="VectorBase:GPAI045934"/>
<keyword evidence="3" id="KW-1185">Reference proteome</keyword>
<dbReference type="Proteomes" id="UP000092445">
    <property type="component" value="Unassembled WGS sequence"/>
</dbReference>
<feature type="compositionally biased region" description="Basic and acidic residues" evidence="1">
    <location>
        <begin position="178"/>
        <end position="189"/>
    </location>
</feature>
<evidence type="ECO:0000313" key="2">
    <source>
        <dbReference type="EnsemblMetazoa" id="GPAI045934-PA"/>
    </source>
</evidence>
<feature type="region of interest" description="Disordered" evidence="1">
    <location>
        <begin position="177"/>
        <end position="212"/>
    </location>
</feature>